<dbReference type="OrthoDB" id="95278at2"/>
<evidence type="ECO:0000313" key="3">
    <source>
        <dbReference type="Proteomes" id="UP000019246"/>
    </source>
</evidence>
<dbReference type="PIRSF" id="PIRSF034303">
    <property type="entry name" value="DUF1694"/>
    <property type="match status" value="1"/>
</dbReference>
<dbReference type="InterPro" id="IPR012543">
    <property type="entry name" value="DUF1694"/>
</dbReference>
<sequence length="152" mass="17586">MEEDKVGQYLENGITGGKELHPLQKKKYLGTFQERVITSLTKEQVQTLDFLPELEQKMEDHPDAKLLLNGALPYPSLRPYIQLAEKTHNEFSIVQREENETDIFLVLAAKQEVESPDVKLEKEMPKQEENQDESKQSLLDKIKKITQLKKHG</sequence>
<gene>
    <name evidence="2" type="ORF">MAQA_05823</name>
</gene>
<feature type="region of interest" description="Disordered" evidence="1">
    <location>
        <begin position="114"/>
        <end position="140"/>
    </location>
</feature>
<organism evidence="2 3">
    <name type="scientific">Listeria aquatica FSL S10-1188</name>
    <dbReference type="NCBI Taxonomy" id="1265818"/>
    <lineage>
        <taxon>Bacteria</taxon>
        <taxon>Bacillati</taxon>
        <taxon>Bacillota</taxon>
        <taxon>Bacilli</taxon>
        <taxon>Bacillales</taxon>
        <taxon>Listeriaceae</taxon>
        <taxon>Listeria</taxon>
    </lineage>
</organism>
<dbReference type="AlphaFoldDB" id="W7B2N5"/>
<dbReference type="Proteomes" id="UP000019246">
    <property type="component" value="Unassembled WGS sequence"/>
</dbReference>
<comment type="caution">
    <text evidence="2">The sequence shown here is derived from an EMBL/GenBank/DDBJ whole genome shotgun (WGS) entry which is preliminary data.</text>
</comment>
<dbReference type="Pfam" id="PF07997">
    <property type="entry name" value="DUF1694"/>
    <property type="match status" value="1"/>
</dbReference>
<keyword evidence="3" id="KW-1185">Reference proteome</keyword>
<evidence type="ECO:0000313" key="2">
    <source>
        <dbReference type="EMBL" id="EUJ19680.1"/>
    </source>
</evidence>
<dbReference type="Gene3D" id="3.30.1330.30">
    <property type="match status" value="1"/>
</dbReference>
<name>W7B2N5_9LIST</name>
<proteinExistence type="predicted"/>
<dbReference type="RefSeq" id="WP_036071886.1">
    <property type="nucleotide sequence ID" value="NZ_AOCG01000006.1"/>
</dbReference>
<dbReference type="STRING" id="1265818.MAQA_05823"/>
<evidence type="ECO:0000256" key="1">
    <source>
        <dbReference type="SAM" id="MobiDB-lite"/>
    </source>
</evidence>
<dbReference type="InterPro" id="IPR029064">
    <property type="entry name" value="Ribosomal_eL30-like_sf"/>
</dbReference>
<dbReference type="PATRIC" id="fig|1265818.5.peg.1161"/>
<dbReference type="EMBL" id="AOCG01000006">
    <property type="protein sequence ID" value="EUJ19680.1"/>
    <property type="molecule type" value="Genomic_DNA"/>
</dbReference>
<accession>W7B2N5</accession>
<evidence type="ECO:0008006" key="4">
    <source>
        <dbReference type="Google" id="ProtNLM"/>
    </source>
</evidence>
<dbReference type="SUPFAM" id="SSF160515">
    <property type="entry name" value="YueI-like"/>
    <property type="match status" value="1"/>
</dbReference>
<protein>
    <recommendedName>
        <fullName evidence="4">DUF1694 domain-containing protein</fullName>
    </recommendedName>
</protein>
<reference evidence="2 3" key="1">
    <citation type="journal article" date="2014" name="Int. J. Syst. Evol. Microbiol.">
        <title>Listeria floridensis sp. nov., Listeria aquatica sp. nov., Listeria cornellensis sp. nov., Listeria riparia sp. nov. and Listeria grandensis sp. nov., from agricultural and natural environments.</title>
        <authorList>
            <person name="den Bakker H.C."/>
            <person name="Warchocki S."/>
            <person name="Wright E.M."/>
            <person name="Allred A.F."/>
            <person name="Ahlstrom C."/>
            <person name="Manuel C.S."/>
            <person name="Stasiewicz M.J."/>
            <person name="Burrell A."/>
            <person name="Roof S."/>
            <person name="Strawn L."/>
            <person name="Fortes E.D."/>
            <person name="Nightingale K.K."/>
            <person name="Kephart D."/>
            <person name="Wiedmann M."/>
        </authorList>
    </citation>
    <scope>NUCLEOTIDE SEQUENCE [LARGE SCALE GENOMIC DNA]</scope>
    <source>
        <strain evidence="2 3">FSL S10-1188</strain>
    </source>
</reference>